<name>A0A8X7ZS57_POPTO</name>
<feature type="region of interest" description="Disordered" evidence="1">
    <location>
        <begin position="45"/>
        <end position="71"/>
    </location>
</feature>
<dbReference type="PANTHER" id="PTHR31923:SF9">
    <property type="entry name" value="BSD DOMAIN-CONTAINING PROTEIN"/>
    <property type="match status" value="1"/>
</dbReference>
<feature type="region of interest" description="Disordered" evidence="1">
    <location>
        <begin position="336"/>
        <end position="396"/>
    </location>
</feature>
<feature type="region of interest" description="Disordered" evidence="1">
    <location>
        <begin position="1"/>
        <end position="32"/>
    </location>
</feature>
<proteinExistence type="predicted"/>
<feature type="compositionally biased region" description="Acidic residues" evidence="1">
    <location>
        <begin position="352"/>
        <end position="366"/>
    </location>
</feature>
<evidence type="ECO:0008006" key="4">
    <source>
        <dbReference type="Google" id="ProtNLM"/>
    </source>
</evidence>
<organism evidence="2 3">
    <name type="scientific">Populus tomentosa</name>
    <name type="common">Chinese white poplar</name>
    <dbReference type="NCBI Taxonomy" id="118781"/>
    <lineage>
        <taxon>Eukaryota</taxon>
        <taxon>Viridiplantae</taxon>
        <taxon>Streptophyta</taxon>
        <taxon>Embryophyta</taxon>
        <taxon>Tracheophyta</taxon>
        <taxon>Spermatophyta</taxon>
        <taxon>Magnoliopsida</taxon>
        <taxon>eudicotyledons</taxon>
        <taxon>Gunneridae</taxon>
        <taxon>Pentapetalae</taxon>
        <taxon>rosids</taxon>
        <taxon>fabids</taxon>
        <taxon>Malpighiales</taxon>
        <taxon>Salicaceae</taxon>
        <taxon>Saliceae</taxon>
        <taxon>Populus</taxon>
    </lineage>
</organism>
<dbReference type="AlphaFoldDB" id="A0A8X7ZS57"/>
<feature type="compositionally biased region" description="Pro residues" evidence="1">
    <location>
        <begin position="14"/>
        <end position="24"/>
    </location>
</feature>
<comment type="caution">
    <text evidence="2">The sequence shown here is derived from an EMBL/GenBank/DDBJ whole genome shotgun (WGS) entry which is preliminary data.</text>
</comment>
<dbReference type="OrthoDB" id="1076611at2759"/>
<feature type="compositionally biased region" description="Basic and acidic residues" evidence="1">
    <location>
        <begin position="412"/>
        <end position="432"/>
    </location>
</feature>
<protein>
    <recommendedName>
        <fullName evidence="4">BSD domain-containing protein</fullName>
    </recommendedName>
</protein>
<dbReference type="EMBL" id="JAAWWB010000011">
    <property type="protein sequence ID" value="KAG6771393.1"/>
    <property type="molecule type" value="Genomic_DNA"/>
</dbReference>
<reference evidence="2" key="1">
    <citation type="journal article" date="2020" name="bioRxiv">
        <title>Hybrid origin of Populus tomentosa Carr. identified through genome sequencing and phylogenomic analysis.</title>
        <authorList>
            <person name="An X."/>
            <person name="Gao K."/>
            <person name="Chen Z."/>
            <person name="Li J."/>
            <person name="Yang X."/>
            <person name="Yang X."/>
            <person name="Zhou J."/>
            <person name="Guo T."/>
            <person name="Zhao T."/>
            <person name="Huang S."/>
            <person name="Miao D."/>
            <person name="Khan W.U."/>
            <person name="Rao P."/>
            <person name="Ye M."/>
            <person name="Lei B."/>
            <person name="Liao W."/>
            <person name="Wang J."/>
            <person name="Ji L."/>
            <person name="Li Y."/>
            <person name="Guo B."/>
            <person name="Mustafa N.S."/>
            <person name="Li S."/>
            <person name="Yun Q."/>
            <person name="Keller S.R."/>
            <person name="Mao J."/>
            <person name="Zhang R."/>
            <person name="Strauss S.H."/>
        </authorList>
    </citation>
    <scope>NUCLEOTIDE SEQUENCE</scope>
    <source>
        <strain evidence="2">GM15</strain>
        <tissue evidence="2">Leaf</tissue>
    </source>
</reference>
<sequence length="432" mass="48635">MSWLFKSFQSNDPGSPPYSPPHPPSVKDDLSAMGVSIGRQFRGVANFLAPPPPSRPEAAKSQPSDSSQSSRALIGIRNDLAEIGDSLKYGLSKLTFNFLRFKDDDHNSRSRDGDYEDDVAGINEDVIGFVKEISLRPEYWVDFPLPLQNDFRMTDAQREHASNIERFVPSLAQLRYNLRSETGDGRFWMVYFILLIPRLNEGDFEILSTPQLYCWFCCIIAFSRLSMVCVHAMASSEHSYSLHAISVEGYMVSDILCVGIIDVFAVESFEKIVETRNVLLEKLRNKKNVKLESSKNSISETQGENTTSREEVARIVNATEGLKINDEENSKQFLKEQIDNSTSMDNRKKLEGEEDVSFSDLEDDSSDSSTRLSASRKAQSIRAPSPSGSSDWVQLNESSDILGGLRKARQSFSRDKDSDAESTDWHKVDEFD</sequence>
<keyword evidence="3" id="KW-1185">Reference proteome</keyword>
<evidence type="ECO:0000313" key="3">
    <source>
        <dbReference type="Proteomes" id="UP000886885"/>
    </source>
</evidence>
<accession>A0A8X7ZS57</accession>
<feature type="compositionally biased region" description="Low complexity" evidence="1">
    <location>
        <begin position="61"/>
        <end position="70"/>
    </location>
</feature>
<gene>
    <name evidence="2" type="ORF">POTOM_022748</name>
</gene>
<feature type="compositionally biased region" description="Polar residues" evidence="1">
    <location>
        <begin position="386"/>
        <end position="396"/>
    </location>
</feature>
<feature type="region of interest" description="Disordered" evidence="1">
    <location>
        <begin position="408"/>
        <end position="432"/>
    </location>
</feature>
<dbReference type="Proteomes" id="UP000886885">
    <property type="component" value="Chromosome 6A"/>
</dbReference>
<dbReference type="PANTHER" id="PTHR31923">
    <property type="entry name" value="BSD DOMAIN-CONTAINING PROTEIN"/>
    <property type="match status" value="1"/>
</dbReference>
<evidence type="ECO:0000256" key="1">
    <source>
        <dbReference type="SAM" id="MobiDB-lite"/>
    </source>
</evidence>
<evidence type="ECO:0000313" key="2">
    <source>
        <dbReference type="EMBL" id="KAG6771393.1"/>
    </source>
</evidence>